<evidence type="ECO:0000256" key="1">
    <source>
        <dbReference type="SAM" id="Phobius"/>
    </source>
</evidence>
<protein>
    <submittedName>
        <fullName evidence="2">Uncharacterized protein</fullName>
    </submittedName>
</protein>
<keyword evidence="1" id="KW-0812">Transmembrane</keyword>
<feature type="transmembrane region" description="Helical" evidence="1">
    <location>
        <begin position="126"/>
        <end position="151"/>
    </location>
</feature>
<organism evidence="2 3">
    <name type="scientific">Halomicrobium mukohataei</name>
    <dbReference type="NCBI Taxonomy" id="57705"/>
    <lineage>
        <taxon>Archaea</taxon>
        <taxon>Methanobacteriati</taxon>
        <taxon>Methanobacteriota</taxon>
        <taxon>Stenosarchaea group</taxon>
        <taxon>Halobacteria</taxon>
        <taxon>Halobacteriales</taxon>
        <taxon>Haloarculaceae</taxon>
        <taxon>Halomicrobium</taxon>
    </lineage>
</organism>
<dbReference type="RefSeq" id="WP_126967155.1">
    <property type="nucleotide sequence ID" value="NZ_CP039375.1"/>
</dbReference>
<sequence length="166" mass="17212">MGVNIDYCEAIPDVVGGGEFCSTMQDTVSLGRKECAYGRTPQIYSVSGDLSLDSGFVKFDVGFYVGMGVDESGDICAYIGSEDTSPPICVETCVGENSITRKDAEDLAWEFARELADRYDITLGDIVVAVLAAVVAVVVIAALAAISVYLAGIGILATATGGAAFA</sequence>
<dbReference type="AlphaFoldDB" id="A0A4D6KAI8"/>
<dbReference type="Proteomes" id="UP000297053">
    <property type="component" value="Chromosome"/>
</dbReference>
<proteinExistence type="predicted"/>
<gene>
    <name evidence="2" type="ORF">E5139_07325</name>
</gene>
<name>A0A4D6KAI8_9EURY</name>
<dbReference type="KEGG" id="halz:E5139_07325"/>
<dbReference type="GeneID" id="42178735"/>
<keyword evidence="1" id="KW-0472">Membrane</keyword>
<dbReference type="EMBL" id="CP039375">
    <property type="protein sequence ID" value="QCD65458.1"/>
    <property type="molecule type" value="Genomic_DNA"/>
</dbReference>
<accession>A0A4D6KAI8</accession>
<evidence type="ECO:0000313" key="3">
    <source>
        <dbReference type="Proteomes" id="UP000297053"/>
    </source>
</evidence>
<keyword evidence="1" id="KW-1133">Transmembrane helix</keyword>
<evidence type="ECO:0000313" key="2">
    <source>
        <dbReference type="EMBL" id="QCD65458.1"/>
    </source>
</evidence>
<reference evidence="2 3" key="1">
    <citation type="submission" date="2019-04" db="EMBL/GenBank/DDBJ databases">
        <title>Complete genome sequence of Arthrobacter sp. ZXY-2 associated with effective atrazine degradation and salt adaptation.</title>
        <authorList>
            <person name="Zhao X."/>
        </authorList>
    </citation>
    <scope>NUCLEOTIDE SEQUENCE [LARGE SCALE GENOMIC DNA]</scope>
    <source>
        <strain evidence="3">ZP60</strain>
    </source>
</reference>
<reference evidence="2 3" key="2">
    <citation type="submission" date="2019-04" db="EMBL/GenBank/DDBJ databases">
        <authorList>
            <person name="Yang S."/>
            <person name="Wei W."/>
        </authorList>
    </citation>
    <scope>NUCLEOTIDE SEQUENCE [LARGE SCALE GENOMIC DNA]</scope>
    <source>
        <strain evidence="3">ZP60</strain>
    </source>
</reference>